<proteinExistence type="predicted"/>
<name>A0ABT5T7V1_9RHOB</name>
<reference evidence="2" key="1">
    <citation type="submission" date="2023-02" db="EMBL/GenBank/DDBJ databases">
        <title>Description of Roseinatronobacter alkalisoli sp. nov., an alkaliphilic bacerium isolated from soda soil.</title>
        <authorList>
            <person name="Wei W."/>
        </authorList>
    </citation>
    <scope>NUCLEOTIDE SEQUENCE</scope>
    <source>
        <strain evidence="2">HJB301</strain>
    </source>
</reference>
<feature type="transmembrane region" description="Helical" evidence="1">
    <location>
        <begin position="59"/>
        <end position="80"/>
    </location>
</feature>
<keyword evidence="3" id="KW-1185">Reference proteome</keyword>
<comment type="caution">
    <text evidence="2">The sequence shown here is derived from an EMBL/GenBank/DDBJ whole genome shotgun (WGS) entry which is preliminary data.</text>
</comment>
<feature type="transmembrane region" description="Helical" evidence="1">
    <location>
        <begin position="87"/>
        <end position="108"/>
    </location>
</feature>
<feature type="transmembrane region" description="Helical" evidence="1">
    <location>
        <begin position="120"/>
        <end position="137"/>
    </location>
</feature>
<gene>
    <name evidence="2" type="ORF">PUT78_08500</name>
</gene>
<feature type="transmembrane region" description="Helical" evidence="1">
    <location>
        <begin position="6"/>
        <end position="27"/>
    </location>
</feature>
<dbReference type="RefSeq" id="WP_274351827.1">
    <property type="nucleotide sequence ID" value="NZ_JAQZSM010000006.1"/>
</dbReference>
<evidence type="ECO:0000256" key="1">
    <source>
        <dbReference type="SAM" id="Phobius"/>
    </source>
</evidence>
<dbReference type="PROSITE" id="PS51257">
    <property type="entry name" value="PROKAR_LIPOPROTEIN"/>
    <property type="match status" value="1"/>
</dbReference>
<organism evidence="2 3">
    <name type="scientific">Roseinatronobacter alkalisoli</name>
    <dbReference type="NCBI Taxonomy" id="3028235"/>
    <lineage>
        <taxon>Bacteria</taxon>
        <taxon>Pseudomonadati</taxon>
        <taxon>Pseudomonadota</taxon>
        <taxon>Alphaproteobacteria</taxon>
        <taxon>Rhodobacterales</taxon>
        <taxon>Paracoccaceae</taxon>
        <taxon>Roseinatronobacter</taxon>
    </lineage>
</organism>
<keyword evidence="1" id="KW-1133">Transmembrane helix</keyword>
<protein>
    <submittedName>
        <fullName evidence="2">Uncharacterized protein</fullName>
    </submittedName>
</protein>
<dbReference type="EMBL" id="JAQZSM010000006">
    <property type="protein sequence ID" value="MDD7971139.1"/>
    <property type="molecule type" value="Genomic_DNA"/>
</dbReference>
<evidence type="ECO:0000313" key="2">
    <source>
        <dbReference type="EMBL" id="MDD7971139.1"/>
    </source>
</evidence>
<dbReference type="Proteomes" id="UP001431784">
    <property type="component" value="Unassembled WGS sequence"/>
</dbReference>
<keyword evidence="1" id="KW-0812">Transmembrane</keyword>
<sequence>MVAKRARSVLVTVFGVIGIACFGILALEYVIARYDALGAIIVLPEPLGLGGFLQGVPDWAAIAMTSGIWLGLLGAVLLLLGDRASVLVLALAFVASLVALVWGVLAFLQGHTEIMEIRPLEYASALAFGSFGMWVYARTAKRSGRL</sequence>
<accession>A0ABT5T7V1</accession>
<evidence type="ECO:0000313" key="3">
    <source>
        <dbReference type="Proteomes" id="UP001431784"/>
    </source>
</evidence>
<keyword evidence="1" id="KW-0472">Membrane</keyword>